<evidence type="ECO:0000313" key="5">
    <source>
        <dbReference type="EMBL" id="CAI6359992.1"/>
    </source>
</evidence>
<dbReference type="AlphaFoldDB" id="A0AAV0WVT8"/>
<dbReference type="GO" id="GO:0003676">
    <property type="term" value="F:nucleic acid binding"/>
    <property type="evidence" value="ECO:0007669"/>
    <property type="project" value="InterPro"/>
</dbReference>
<dbReference type="PANTHER" id="PTHR37984">
    <property type="entry name" value="PROTEIN CBG26694"/>
    <property type="match status" value="1"/>
</dbReference>
<evidence type="ECO:0000259" key="4">
    <source>
        <dbReference type="PROSITE" id="PS50994"/>
    </source>
</evidence>
<keyword evidence="2" id="KW-0175">Coiled coil</keyword>
<dbReference type="InterPro" id="IPR012337">
    <property type="entry name" value="RNaseH-like_sf"/>
</dbReference>
<dbReference type="GO" id="GO:0003964">
    <property type="term" value="F:RNA-directed DNA polymerase activity"/>
    <property type="evidence" value="ECO:0007669"/>
    <property type="project" value="UniProtKB-EC"/>
</dbReference>
<comment type="caution">
    <text evidence="5">The sequence shown here is derived from an EMBL/GenBank/DDBJ whole genome shotgun (WGS) entry which is preliminary data.</text>
</comment>
<evidence type="ECO:0000256" key="2">
    <source>
        <dbReference type="SAM" id="Coils"/>
    </source>
</evidence>
<dbReference type="InterPro" id="IPR041588">
    <property type="entry name" value="Integrase_H2C2"/>
</dbReference>
<accession>A0AAV0WVT8</accession>
<dbReference type="Pfam" id="PF00665">
    <property type="entry name" value="rve"/>
    <property type="match status" value="1"/>
</dbReference>
<dbReference type="Gene3D" id="3.30.420.10">
    <property type="entry name" value="Ribonuclease H-like superfamily/Ribonuclease H"/>
    <property type="match status" value="1"/>
</dbReference>
<evidence type="ECO:0000313" key="6">
    <source>
        <dbReference type="Proteomes" id="UP001160148"/>
    </source>
</evidence>
<dbReference type="EMBL" id="CARXXK010000002">
    <property type="protein sequence ID" value="CAI6359992.1"/>
    <property type="molecule type" value="Genomic_DNA"/>
</dbReference>
<dbReference type="PANTHER" id="PTHR37984:SF5">
    <property type="entry name" value="PROTEIN NYNRIN-LIKE"/>
    <property type="match status" value="1"/>
</dbReference>
<feature type="coiled-coil region" evidence="2">
    <location>
        <begin position="315"/>
        <end position="342"/>
    </location>
</feature>
<name>A0AAV0WVT8_9HEMI</name>
<feature type="region of interest" description="Disordered" evidence="3">
    <location>
        <begin position="391"/>
        <end position="456"/>
    </location>
</feature>
<evidence type="ECO:0000256" key="1">
    <source>
        <dbReference type="ARBA" id="ARBA00012493"/>
    </source>
</evidence>
<dbReference type="Pfam" id="PF17921">
    <property type="entry name" value="Integrase_H2C2"/>
    <property type="match status" value="1"/>
</dbReference>
<dbReference type="GO" id="GO:0015074">
    <property type="term" value="P:DNA integration"/>
    <property type="evidence" value="ECO:0007669"/>
    <property type="project" value="InterPro"/>
</dbReference>
<dbReference type="Proteomes" id="UP001160148">
    <property type="component" value="Unassembled WGS sequence"/>
</dbReference>
<dbReference type="InterPro" id="IPR036397">
    <property type="entry name" value="RNaseH_sf"/>
</dbReference>
<dbReference type="SUPFAM" id="SSF53098">
    <property type="entry name" value="Ribonuclease H-like"/>
    <property type="match status" value="1"/>
</dbReference>
<reference evidence="5 6" key="1">
    <citation type="submission" date="2023-01" db="EMBL/GenBank/DDBJ databases">
        <authorList>
            <person name="Whitehead M."/>
        </authorList>
    </citation>
    <scope>NUCLEOTIDE SEQUENCE [LARGE SCALE GENOMIC DNA]</scope>
</reference>
<organism evidence="5 6">
    <name type="scientific">Macrosiphum euphorbiae</name>
    <name type="common">potato aphid</name>
    <dbReference type="NCBI Taxonomy" id="13131"/>
    <lineage>
        <taxon>Eukaryota</taxon>
        <taxon>Metazoa</taxon>
        <taxon>Ecdysozoa</taxon>
        <taxon>Arthropoda</taxon>
        <taxon>Hexapoda</taxon>
        <taxon>Insecta</taxon>
        <taxon>Pterygota</taxon>
        <taxon>Neoptera</taxon>
        <taxon>Paraneoptera</taxon>
        <taxon>Hemiptera</taxon>
        <taxon>Sternorrhyncha</taxon>
        <taxon>Aphidomorpha</taxon>
        <taxon>Aphidoidea</taxon>
        <taxon>Aphididae</taxon>
        <taxon>Macrosiphini</taxon>
        <taxon>Macrosiphum</taxon>
    </lineage>
</organism>
<gene>
    <name evidence="5" type="ORF">MEUPH1_LOCUS15341</name>
</gene>
<dbReference type="Gene3D" id="1.10.340.70">
    <property type="match status" value="1"/>
</dbReference>
<proteinExistence type="predicted"/>
<evidence type="ECO:0000256" key="3">
    <source>
        <dbReference type="SAM" id="MobiDB-lite"/>
    </source>
</evidence>
<sequence length="456" mass="51514">MPHVDSLSRYPVCMSIQRSEFLLRLVAAQQGDPDIRTIMNAPVAGKYVIKSGILHEVCDGNDLPVIPRNMQTEVIRNAHNVGHFGVTKTEMLVRREYSIVGLKGKIESVIRNCVACILMNRKQGRQEGFLHPIDKGDAPLMTWHLDFLGPMEATSKGYKHILAVIDGLSKFCWLFPTKSTAASEVIDRLSQLEVTFGNPERIVSDRGTAFTSNNFEQYCKDRNIRHILITTGMPRGNGQVERLNAIIINVLAKMCIDQPGKWYRQVGKVQMAINGSVQRSIGMTPFKLTFGVEMRHADFASLREAIEEEYIHWYESQREEDRQRAKDQIAKAQEEQRKTFNKRRKESESYCIGDLVAIRRTQFLPMSKLARKYLGPYRIVGRRGPNRFEVWRVGDGEGPNKTSTGTDFMKPWCPTINHEEEDAAEADAVQSGEDVGLSCPLERGSVPDTAKVVGKS</sequence>
<feature type="domain" description="Integrase catalytic" evidence="4">
    <location>
        <begin position="135"/>
        <end position="293"/>
    </location>
</feature>
<dbReference type="EC" id="2.7.7.49" evidence="1"/>
<dbReference type="PROSITE" id="PS50994">
    <property type="entry name" value="INTEGRASE"/>
    <property type="match status" value="1"/>
</dbReference>
<protein>
    <recommendedName>
        <fullName evidence="1">RNA-directed DNA polymerase</fullName>
        <ecNumber evidence="1">2.7.7.49</ecNumber>
    </recommendedName>
</protein>
<dbReference type="InterPro" id="IPR001584">
    <property type="entry name" value="Integrase_cat-core"/>
</dbReference>
<keyword evidence="6" id="KW-1185">Reference proteome</keyword>
<dbReference type="InterPro" id="IPR050951">
    <property type="entry name" value="Retrovirus_Pol_polyprotein"/>
</dbReference>